<dbReference type="InterPro" id="IPR001789">
    <property type="entry name" value="Sig_transdc_resp-reg_receiver"/>
</dbReference>
<dbReference type="SMART" id="SM00448">
    <property type="entry name" value="REC"/>
    <property type="match status" value="1"/>
</dbReference>
<dbReference type="EMBL" id="DSDS01000066">
    <property type="protein sequence ID" value="HET97657.1"/>
    <property type="molecule type" value="Genomic_DNA"/>
</dbReference>
<feature type="domain" description="Response regulatory" evidence="4">
    <location>
        <begin position="3"/>
        <end position="119"/>
    </location>
</feature>
<dbReference type="Proteomes" id="UP000885986">
    <property type="component" value="Unassembled WGS sequence"/>
</dbReference>
<accession>A0A7C2X9R3</accession>
<dbReference type="AlphaFoldDB" id="A0A7C2X9R3"/>
<evidence type="ECO:0000256" key="3">
    <source>
        <dbReference type="SAM" id="MobiDB-lite"/>
    </source>
</evidence>
<dbReference type="Gene3D" id="3.40.50.2300">
    <property type="match status" value="1"/>
</dbReference>
<dbReference type="PROSITE" id="PS50110">
    <property type="entry name" value="RESPONSE_REGULATORY"/>
    <property type="match status" value="1"/>
</dbReference>
<proteinExistence type="predicted"/>
<evidence type="ECO:0000256" key="2">
    <source>
        <dbReference type="PROSITE-ProRule" id="PRU00169"/>
    </source>
</evidence>
<comment type="caution">
    <text evidence="5">The sequence shown here is derived from an EMBL/GenBank/DDBJ whole genome shotgun (WGS) entry which is preliminary data.</text>
</comment>
<dbReference type="InterPro" id="IPR011006">
    <property type="entry name" value="CheY-like_superfamily"/>
</dbReference>
<dbReference type="CDD" id="cd00156">
    <property type="entry name" value="REC"/>
    <property type="match status" value="1"/>
</dbReference>
<dbReference type="GO" id="GO:0000160">
    <property type="term" value="P:phosphorelay signal transduction system"/>
    <property type="evidence" value="ECO:0007669"/>
    <property type="project" value="InterPro"/>
</dbReference>
<evidence type="ECO:0000259" key="4">
    <source>
        <dbReference type="PROSITE" id="PS50110"/>
    </source>
</evidence>
<dbReference type="SUPFAM" id="SSF52172">
    <property type="entry name" value="CheY-like"/>
    <property type="match status" value="1"/>
</dbReference>
<dbReference type="InterPro" id="IPR025497">
    <property type="entry name" value="PatA-like_N"/>
</dbReference>
<reference evidence="5" key="1">
    <citation type="journal article" date="2020" name="mSystems">
        <title>Genome- and Community-Level Interaction Insights into Carbon Utilization and Element Cycling Functions of Hydrothermarchaeota in Hydrothermal Sediment.</title>
        <authorList>
            <person name="Zhou Z."/>
            <person name="Liu Y."/>
            <person name="Xu W."/>
            <person name="Pan J."/>
            <person name="Luo Z.H."/>
            <person name="Li M."/>
        </authorList>
    </citation>
    <scope>NUCLEOTIDE SEQUENCE [LARGE SCALE GENOMIC DNA]</scope>
    <source>
        <strain evidence="5">SpSt-1224</strain>
    </source>
</reference>
<protein>
    <submittedName>
        <fullName evidence="5">Response regulator</fullName>
    </submittedName>
</protein>
<evidence type="ECO:0000256" key="1">
    <source>
        <dbReference type="ARBA" id="ARBA00022553"/>
    </source>
</evidence>
<dbReference type="PANTHER" id="PTHR44591:SF3">
    <property type="entry name" value="RESPONSE REGULATORY DOMAIN-CONTAINING PROTEIN"/>
    <property type="match status" value="1"/>
</dbReference>
<evidence type="ECO:0000313" key="5">
    <source>
        <dbReference type="EMBL" id="HET97657.1"/>
    </source>
</evidence>
<name>A0A7C2X9R3_9BACT</name>
<keyword evidence="1 2" id="KW-0597">Phosphoprotein</keyword>
<dbReference type="Pfam" id="PF00072">
    <property type="entry name" value="Response_reg"/>
    <property type="match status" value="1"/>
</dbReference>
<feature type="modified residue" description="4-aspartylphosphate" evidence="2">
    <location>
        <position position="54"/>
    </location>
</feature>
<feature type="region of interest" description="Disordered" evidence="3">
    <location>
        <begin position="223"/>
        <end position="254"/>
    </location>
</feature>
<dbReference type="Pfam" id="PF14332">
    <property type="entry name" value="DUF4388"/>
    <property type="match status" value="1"/>
</dbReference>
<gene>
    <name evidence="5" type="ORF">ENN98_02980</name>
</gene>
<sequence>MKKVLIVDDDRGFLLSLQEMCKNHADKFELITAENGKEALALLAETPVNLMVTDLKMPEMDGFELIGRVSKLGAIIPVIAMTAYGTPEMEDRLMTMGAFQYIEKPIDFDLLLKKILDGLAAGAKGRVTGISLSSFLQLLELDRKTCTLTVKAGSRTGMLFFENGELINAFTESLVGIEAAFEIISWEQAEIEIYNFCQNRKRTISEPLGFILIEGARFSDERAQKRAAAEAPPEQPAAADDRDLKGTKLPPLGPAISKPADQFAIGAEMEALLNTTPGINRLVLVTNGGSTIMRKNINNREFKPFVNYVVVTAEKIRNTLGGPAMPKHIILSQAEGNKLLVIPGPEITVGLEIAPEVSPLRIAAALGPVLARAKVGQPGLL</sequence>
<dbReference type="PANTHER" id="PTHR44591">
    <property type="entry name" value="STRESS RESPONSE REGULATOR PROTEIN 1"/>
    <property type="match status" value="1"/>
</dbReference>
<feature type="compositionally biased region" description="Low complexity" evidence="3">
    <location>
        <begin position="229"/>
        <end position="238"/>
    </location>
</feature>
<organism evidence="5">
    <name type="scientific">Desulfurivibrio alkaliphilus</name>
    <dbReference type="NCBI Taxonomy" id="427923"/>
    <lineage>
        <taxon>Bacteria</taxon>
        <taxon>Pseudomonadati</taxon>
        <taxon>Thermodesulfobacteriota</taxon>
        <taxon>Desulfobulbia</taxon>
        <taxon>Desulfobulbales</taxon>
        <taxon>Desulfobulbaceae</taxon>
        <taxon>Desulfurivibrio</taxon>
    </lineage>
</organism>
<dbReference type="InterPro" id="IPR050595">
    <property type="entry name" value="Bact_response_regulator"/>
</dbReference>